<comment type="similarity">
    <text evidence="1">Belongs to the short-chain dehydrogenases/reductases (SDR) family.</text>
</comment>
<dbReference type="EMBL" id="CP022746">
    <property type="protein sequence ID" value="ASY45859.1"/>
    <property type="molecule type" value="Genomic_DNA"/>
</dbReference>
<evidence type="ECO:0000313" key="4">
    <source>
        <dbReference type="Proteomes" id="UP000217141"/>
    </source>
</evidence>
<comment type="catalytic activity">
    <reaction evidence="2">
        <text>2,5-dichlorocyclohexa-2,5-dien-1,4-diol + NAD(+) = 2,5-dichlorohydroquinone + NADH + H(+)</text>
        <dbReference type="Rhea" id="RHEA:15741"/>
        <dbReference type="ChEBI" id="CHEBI:15378"/>
        <dbReference type="ChEBI" id="CHEBI:27545"/>
        <dbReference type="ChEBI" id="CHEBI:28975"/>
        <dbReference type="ChEBI" id="CHEBI:57540"/>
        <dbReference type="ChEBI" id="CHEBI:57945"/>
    </reaction>
</comment>
<dbReference type="Pfam" id="PF13561">
    <property type="entry name" value="adh_short_C2"/>
    <property type="match status" value="1"/>
</dbReference>
<dbReference type="PRINTS" id="PR00081">
    <property type="entry name" value="GDHRDH"/>
</dbReference>
<evidence type="ECO:0000256" key="2">
    <source>
        <dbReference type="ARBA" id="ARBA00051383"/>
    </source>
</evidence>
<protein>
    <submittedName>
        <fullName evidence="3">Short-chain dehydrogenase</fullName>
    </submittedName>
</protein>
<dbReference type="InterPro" id="IPR002347">
    <property type="entry name" value="SDR_fam"/>
</dbReference>
<dbReference type="RefSeq" id="WP_017181286.1">
    <property type="nucleotide sequence ID" value="NZ_CP022746.1"/>
</dbReference>
<accession>A0A249MXL3</accession>
<name>A0A249MXL3_SPHXE</name>
<proteinExistence type="inferred from homology"/>
<reference evidence="3 4" key="1">
    <citation type="submission" date="2017-08" db="EMBL/GenBank/DDBJ databases">
        <title>Whole Genome Sequence of Sphingobium hydrophobicum C1: Insights into Adaption to the Electronic-waste Contaminated Sediment.</title>
        <authorList>
            <person name="Song D."/>
            <person name="Chen X."/>
            <person name="Xu M."/>
        </authorList>
    </citation>
    <scope>NUCLEOTIDE SEQUENCE [LARGE SCALE GENOMIC DNA]</scope>
    <source>
        <strain evidence="3 4">C1</strain>
    </source>
</reference>
<dbReference type="InterPro" id="IPR036291">
    <property type="entry name" value="NAD(P)-bd_dom_sf"/>
</dbReference>
<evidence type="ECO:0000256" key="1">
    <source>
        <dbReference type="ARBA" id="ARBA00006484"/>
    </source>
</evidence>
<dbReference type="PANTHER" id="PTHR42879">
    <property type="entry name" value="3-OXOACYL-(ACYL-CARRIER-PROTEIN) REDUCTASE"/>
    <property type="match status" value="1"/>
</dbReference>
<organism evidence="3 4">
    <name type="scientific">Sphingobium xenophagum</name>
    <dbReference type="NCBI Taxonomy" id="121428"/>
    <lineage>
        <taxon>Bacteria</taxon>
        <taxon>Pseudomonadati</taxon>
        <taxon>Pseudomonadota</taxon>
        <taxon>Alphaproteobacteria</taxon>
        <taxon>Sphingomonadales</taxon>
        <taxon>Sphingomonadaceae</taxon>
        <taxon>Sphingobium</taxon>
    </lineage>
</organism>
<dbReference type="SUPFAM" id="SSF51735">
    <property type="entry name" value="NAD(P)-binding Rossmann-fold domains"/>
    <property type="match status" value="1"/>
</dbReference>
<dbReference type="InterPro" id="IPR050259">
    <property type="entry name" value="SDR"/>
</dbReference>
<evidence type="ECO:0000313" key="3">
    <source>
        <dbReference type="EMBL" id="ASY45859.1"/>
    </source>
</evidence>
<dbReference type="KEGG" id="shyd:CJD35_15020"/>
<dbReference type="FunFam" id="3.40.50.720:FF:000084">
    <property type="entry name" value="Short-chain dehydrogenase reductase"/>
    <property type="match status" value="1"/>
</dbReference>
<gene>
    <name evidence="3" type="ORF">CJD35_15020</name>
</gene>
<sequence length="267" mass="27971">MNLKLGIEGKVAVITGGGVGIGKETARKLALAGVKVVIAARTASKLEAAAQQLRDETGGEIIAVPTDTTSKESVQALVDIAVEKFGAVHILVNCAAAPGGLVRNAIEEADEDALMLDLNTKLFGYFRTAKACVPYMRKAGWGRIVNVGGLTARCTEALSGMRNTALVHFTKTLSDEVGKDGITVNIIHPGVTRTEHIEEWFAEMAAEEGTTVDAIVAREAGDPAALKRMLEVEEVADPIVFLCSNLGSGITGESIAVDGGLSRAIFL</sequence>
<dbReference type="AlphaFoldDB" id="A0A249MXL3"/>
<dbReference type="Gene3D" id="3.40.50.720">
    <property type="entry name" value="NAD(P)-binding Rossmann-like Domain"/>
    <property type="match status" value="1"/>
</dbReference>
<dbReference type="Proteomes" id="UP000217141">
    <property type="component" value="Chromosome II"/>
</dbReference>